<dbReference type="InterPro" id="IPR016181">
    <property type="entry name" value="Acyl_CoA_acyltransferase"/>
</dbReference>
<dbReference type="PANTHER" id="PTHR20905">
    <property type="entry name" value="N-ACETYLTRANSFERASE-RELATED"/>
    <property type="match status" value="1"/>
</dbReference>
<proteinExistence type="predicted"/>
<dbReference type="CDD" id="cd04301">
    <property type="entry name" value="NAT_SF"/>
    <property type="match status" value="1"/>
</dbReference>
<dbReference type="PANTHER" id="PTHR20905:SF28">
    <property type="entry name" value="GH28833P-RELATED"/>
    <property type="match status" value="1"/>
</dbReference>
<evidence type="ECO:0000313" key="2">
    <source>
        <dbReference type="Proteomes" id="UP001652700"/>
    </source>
</evidence>
<protein>
    <recommendedName>
        <fullName evidence="3">Dopamine N-acetyltransferase-like</fullName>
    </recommendedName>
</protein>
<evidence type="ECO:0008006" key="3">
    <source>
        <dbReference type="Google" id="ProtNLM"/>
    </source>
</evidence>
<dbReference type="SUPFAM" id="SSF55729">
    <property type="entry name" value="Acyl-CoA N-acyltransferases (Nat)"/>
    <property type="match status" value="1"/>
</dbReference>
<dbReference type="Gene3D" id="3.40.630.30">
    <property type="match status" value="1"/>
</dbReference>
<organism evidence="1 2">
    <name type="scientific">Diabrotica virgifera virgifera</name>
    <name type="common">western corn rootworm</name>
    <dbReference type="NCBI Taxonomy" id="50390"/>
    <lineage>
        <taxon>Eukaryota</taxon>
        <taxon>Metazoa</taxon>
        <taxon>Ecdysozoa</taxon>
        <taxon>Arthropoda</taxon>
        <taxon>Hexapoda</taxon>
        <taxon>Insecta</taxon>
        <taxon>Pterygota</taxon>
        <taxon>Neoptera</taxon>
        <taxon>Endopterygota</taxon>
        <taxon>Coleoptera</taxon>
        <taxon>Polyphaga</taxon>
        <taxon>Cucujiformia</taxon>
        <taxon>Chrysomeloidea</taxon>
        <taxon>Chrysomelidae</taxon>
        <taxon>Galerucinae</taxon>
        <taxon>Diabroticina</taxon>
        <taxon>Diabroticites</taxon>
        <taxon>Diabrotica</taxon>
    </lineage>
</organism>
<accession>A0ABM5IEV8</accession>
<reference evidence="1" key="1">
    <citation type="submission" date="2025-05" db="UniProtKB">
        <authorList>
            <consortium name="EnsemblMetazoa"/>
        </authorList>
    </citation>
    <scope>IDENTIFICATION</scope>
</reference>
<name>A0ABM5IEV8_DIAVI</name>
<dbReference type="Proteomes" id="UP001652700">
    <property type="component" value="Unplaced"/>
</dbReference>
<dbReference type="RefSeq" id="XP_028131279.2">
    <property type="nucleotide sequence ID" value="XM_028275478.2"/>
</dbReference>
<evidence type="ECO:0000313" key="1">
    <source>
        <dbReference type="EnsemblMetazoa" id="XP_028131279.2"/>
    </source>
</evidence>
<keyword evidence="2" id="KW-1185">Reference proteome</keyword>
<sequence>MTIKIWARSEDGTIDYISLTKEYVPGALNVLRKSFYREESDCLAAGVANSEDAMCEVDNFMTNMAKHGVSIVAVERKTNTVCGVAVNEIREINTHPVVTHCVDKARHTATKSFLKYVEEADDLLSIFENCKVDCYIELFCLSILPEYRRRGIALTLAKVTEELTRQLSHGKPVKQSLDDSDLPLEPIPKMIAVIFTTHGSKRLGEKVGWESARSLKMSFTKDDTDCFNVMFKKMSNSKV</sequence>
<dbReference type="GeneID" id="114326986"/>
<dbReference type="EnsemblMetazoa" id="XM_028275478.2">
    <property type="protein sequence ID" value="XP_028131279.2"/>
    <property type="gene ID" value="LOC114326986"/>
</dbReference>